<sequence length="301" mass="33285">MAGARITNLLDLPVDVLALILTPLVKFDSAIELCPCPDHGELGDRLEVARSLLLVHPHLHAIACPMLYNLNTFKLSIVPGKHGALQGKMLQTYSHSDAPGRGARTQPGLFEDYSIDVPGSLAAEERRGMGKLQLFVTSSARRRIRNFVLEVGRHRGWIDQVVTPVLSDMILTGHLASLSITLLYRLPEFNLKSGNTAVRNFHASTSFSSRDAVMFTKPPLRGFLQVLADPDLESSRLFLTRGHPPAWCKYHDKGLYMVTRGTECPAVARVDWQAIVREVLDPEGVNTATHRSEAEPRPSRA</sequence>
<evidence type="ECO:0008006" key="4">
    <source>
        <dbReference type="Google" id="ProtNLM"/>
    </source>
</evidence>
<name>A0A0A2W052_BEABA</name>
<protein>
    <recommendedName>
        <fullName evidence="4">F-box domain-containing protein</fullName>
    </recommendedName>
</protein>
<evidence type="ECO:0000313" key="2">
    <source>
        <dbReference type="EMBL" id="KGQ11997.1"/>
    </source>
</evidence>
<dbReference type="OrthoDB" id="5229512at2759"/>
<comment type="caution">
    <text evidence="2">The sequence shown here is derived from an EMBL/GenBank/DDBJ whole genome shotgun (WGS) entry which is preliminary data.</text>
</comment>
<dbReference type="AlphaFoldDB" id="A0A0A2W052"/>
<gene>
    <name evidence="2" type="ORF">BBAD15_g2251</name>
</gene>
<feature type="signal peptide" evidence="1">
    <location>
        <begin position="1"/>
        <end position="18"/>
    </location>
</feature>
<evidence type="ECO:0000256" key="1">
    <source>
        <dbReference type="SAM" id="SignalP"/>
    </source>
</evidence>
<keyword evidence="1" id="KW-0732">Signal</keyword>
<feature type="chain" id="PRO_5002006915" description="F-box domain-containing protein" evidence="1">
    <location>
        <begin position="19"/>
        <end position="301"/>
    </location>
</feature>
<dbReference type="Proteomes" id="UP000030106">
    <property type="component" value="Unassembled WGS sequence"/>
</dbReference>
<evidence type="ECO:0000313" key="3">
    <source>
        <dbReference type="Proteomes" id="UP000030106"/>
    </source>
</evidence>
<reference evidence="2 3" key="1">
    <citation type="submission" date="2012-10" db="EMBL/GenBank/DDBJ databases">
        <title>Genome sequencing and analysis of entomopathogenic fungi Beauveria bassiana D1-5.</title>
        <authorList>
            <person name="Li Q."/>
            <person name="Wang L."/>
            <person name="Zhang Z."/>
            <person name="Wang Q."/>
            <person name="Ren J."/>
            <person name="Wang M."/>
            <person name="Xu W."/>
            <person name="Wang J."/>
            <person name="Lu Y."/>
            <person name="Du Q."/>
            <person name="Sun Z."/>
        </authorList>
    </citation>
    <scope>NUCLEOTIDE SEQUENCE [LARGE SCALE GENOMIC DNA]</scope>
    <source>
        <strain evidence="2 3">D1-5</strain>
    </source>
</reference>
<dbReference type="eggNOG" id="ENOG502RKZH">
    <property type="taxonomic scope" value="Eukaryota"/>
</dbReference>
<dbReference type="HOGENOM" id="CLU_075634_0_0_1"/>
<organism evidence="2 3">
    <name type="scientific">Beauveria bassiana D1-5</name>
    <dbReference type="NCBI Taxonomy" id="1245745"/>
    <lineage>
        <taxon>Eukaryota</taxon>
        <taxon>Fungi</taxon>
        <taxon>Dikarya</taxon>
        <taxon>Ascomycota</taxon>
        <taxon>Pezizomycotina</taxon>
        <taxon>Sordariomycetes</taxon>
        <taxon>Hypocreomycetidae</taxon>
        <taxon>Hypocreales</taxon>
        <taxon>Cordycipitaceae</taxon>
        <taxon>Beauveria</taxon>
    </lineage>
</organism>
<dbReference type="EMBL" id="ANFO01000154">
    <property type="protein sequence ID" value="KGQ11997.1"/>
    <property type="molecule type" value="Genomic_DNA"/>
</dbReference>
<accession>A0A0A2W052</accession>
<proteinExistence type="predicted"/>